<keyword evidence="3" id="KW-1185">Reference proteome</keyword>
<evidence type="ECO:0000313" key="1">
    <source>
        <dbReference type="EMBL" id="PNT62050.1"/>
    </source>
</evidence>
<organism evidence="1">
    <name type="scientific">Brachypodium distachyon</name>
    <name type="common">Purple false brome</name>
    <name type="synonym">Trachynia distachya</name>
    <dbReference type="NCBI Taxonomy" id="15368"/>
    <lineage>
        <taxon>Eukaryota</taxon>
        <taxon>Viridiplantae</taxon>
        <taxon>Streptophyta</taxon>
        <taxon>Embryophyta</taxon>
        <taxon>Tracheophyta</taxon>
        <taxon>Spermatophyta</taxon>
        <taxon>Magnoliopsida</taxon>
        <taxon>Liliopsida</taxon>
        <taxon>Poales</taxon>
        <taxon>Poaceae</taxon>
        <taxon>BOP clade</taxon>
        <taxon>Pooideae</taxon>
        <taxon>Stipodae</taxon>
        <taxon>Brachypodieae</taxon>
        <taxon>Brachypodium</taxon>
    </lineage>
</organism>
<protein>
    <submittedName>
        <fullName evidence="1 2">Uncharacterized protein</fullName>
    </submittedName>
</protein>
<reference evidence="1" key="2">
    <citation type="submission" date="2017-06" db="EMBL/GenBank/DDBJ databases">
        <title>WGS assembly of Brachypodium distachyon.</title>
        <authorList>
            <consortium name="The International Brachypodium Initiative"/>
            <person name="Lucas S."/>
            <person name="Harmon-Smith M."/>
            <person name="Lail K."/>
            <person name="Tice H."/>
            <person name="Grimwood J."/>
            <person name="Bruce D."/>
            <person name="Barry K."/>
            <person name="Shu S."/>
            <person name="Lindquist E."/>
            <person name="Wang M."/>
            <person name="Pitluck S."/>
            <person name="Vogel J.P."/>
            <person name="Garvin D.F."/>
            <person name="Mockler T.C."/>
            <person name="Schmutz J."/>
            <person name="Rokhsar D."/>
            <person name="Bevan M.W."/>
        </authorList>
    </citation>
    <scope>NUCLEOTIDE SEQUENCE</scope>
    <source>
        <strain evidence="1">Bd21</strain>
    </source>
</reference>
<accession>A0A2K2CJ42</accession>
<sequence>MNRIHSVSLLRYVYMMSSIRPGKIRSCKCVFVCVEDAEKSFSVYGRIVTVLLPAFCMDRMDSSSWKEQCKARFSPAFEWNWN</sequence>
<reference evidence="2" key="3">
    <citation type="submission" date="2018-08" db="UniProtKB">
        <authorList>
            <consortium name="EnsemblPlants"/>
        </authorList>
    </citation>
    <scope>IDENTIFICATION</scope>
    <source>
        <strain evidence="2">cv. Bd21</strain>
    </source>
</reference>
<dbReference type="Gramene" id="PNT62050">
    <property type="protein sequence ID" value="PNT62050"/>
    <property type="gene ID" value="BRADI_5g24686v3"/>
</dbReference>
<dbReference type="InParanoid" id="A0A2K2CJ42"/>
<gene>
    <name evidence="1" type="ORF">BRADI_5g24686v3</name>
</gene>
<proteinExistence type="predicted"/>
<evidence type="ECO:0000313" key="3">
    <source>
        <dbReference type="Proteomes" id="UP000008810"/>
    </source>
</evidence>
<dbReference type="EMBL" id="CM000884">
    <property type="protein sequence ID" value="PNT62050.1"/>
    <property type="molecule type" value="Genomic_DNA"/>
</dbReference>
<name>A0A2K2CJ42_BRADI</name>
<evidence type="ECO:0000313" key="2">
    <source>
        <dbReference type="EnsemblPlants" id="PNT62050"/>
    </source>
</evidence>
<dbReference type="AlphaFoldDB" id="A0A2K2CJ42"/>
<dbReference type="EnsemblPlants" id="PNT62050">
    <property type="protein sequence ID" value="PNT62050"/>
    <property type="gene ID" value="BRADI_5g24686v3"/>
</dbReference>
<reference evidence="1 2" key="1">
    <citation type="journal article" date="2010" name="Nature">
        <title>Genome sequencing and analysis of the model grass Brachypodium distachyon.</title>
        <authorList>
            <consortium name="International Brachypodium Initiative"/>
        </authorList>
    </citation>
    <scope>NUCLEOTIDE SEQUENCE [LARGE SCALE GENOMIC DNA]</scope>
    <source>
        <strain evidence="1 2">Bd21</strain>
    </source>
</reference>
<dbReference type="Proteomes" id="UP000008810">
    <property type="component" value="Chromosome 5"/>
</dbReference>